<dbReference type="STRING" id="1849968.A8C32_11570"/>
<organism evidence="1 2">
    <name type="scientific">Flavivirga aquatica</name>
    <dbReference type="NCBI Taxonomy" id="1849968"/>
    <lineage>
        <taxon>Bacteria</taxon>
        <taxon>Pseudomonadati</taxon>
        <taxon>Bacteroidota</taxon>
        <taxon>Flavobacteriia</taxon>
        <taxon>Flavobacteriales</taxon>
        <taxon>Flavobacteriaceae</taxon>
        <taxon>Flavivirga</taxon>
    </lineage>
</organism>
<dbReference type="InterPro" id="IPR002800">
    <property type="entry name" value="Rv2949c-like"/>
</dbReference>
<dbReference type="InterPro" id="IPR028978">
    <property type="entry name" value="Chorismate_lyase_/UTRA_dom_sf"/>
</dbReference>
<accession>A0A1E5TD98</accession>
<dbReference type="OrthoDB" id="1491053at2"/>
<keyword evidence="2" id="KW-1185">Reference proteome</keyword>
<dbReference type="Gene3D" id="3.40.1410.10">
    <property type="entry name" value="Chorismate lyase-like"/>
    <property type="match status" value="1"/>
</dbReference>
<evidence type="ECO:0000313" key="2">
    <source>
        <dbReference type="Proteomes" id="UP000095713"/>
    </source>
</evidence>
<dbReference type="Proteomes" id="UP000095713">
    <property type="component" value="Unassembled WGS sequence"/>
</dbReference>
<name>A0A1E5TD98_9FLAO</name>
<dbReference type="AlphaFoldDB" id="A0A1E5TD98"/>
<reference evidence="1 2" key="1">
    <citation type="submission" date="2016-05" db="EMBL/GenBank/DDBJ databases">
        <title>Draft Genome Sequence of Algibacter sp. Strain SK-16 Isolated from the Surface Water of Aburatsubo Inlet.</title>
        <authorList>
            <person name="Wong S.-K."/>
            <person name="Yoshizawa S."/>
            <person name="Nakajima Y."/>
            <person name="Ogura Y."/>
            <person name="Tetsuya H."/>
            <person name="Hamasaki K."/>
        </authorList>
    </citation>
    <scope>NUCLEOTIDE SEQUENCE [LARGE SCALE GENOMIC DNA]</scope>
    <source>
        <strain evidence="1 2">SK-16</strain>
    </source>
</reference>
<dbReference type="EMBL" id="MDJD01000007">
    <property type="protein sequence ID" value="OEK09352.1"/>
    <property type="molecule type" value="Genomic_DNA"/>
</dbReference>
<dbReference type="Pfam" id="PF01947">
    <property type="entry name" value="Rv2949c-like"/>
    <property type="match status" value="1"/>
</dbReference>
<evidence type="ECO:0000313" key="1">
    <source>
        <dbReference type="EMBL" id="OEK09352.1"/>
    </source>
</evidence>
<evidence type="ECO:0008006" key="3">
    <source>
        <dbReference type="Google" id="ProtNLM"/>
    </source>
</evidence>
<gene>
    <name evidence="1" type="ORF">A8C32_11570</name>
</gene>
<protein>
    <recommendedName>
        <fullName evidence="3">4-hydroxybenzoate synthetase</fullName>
    </recommendedName>
</protein>
<dbReference type="RefSeq" id="WP_069828789.1">
    <property type="nucleotide sequence ID" value="NZ_MDJD01000007.1"/>
</dbReference>
<comment type="caution">
    <text evidence="1">The sequence shown here is derived from an EMBL/GenBank/DDBJ whole genome shotgun (WGS) entry which is preliminary data.</text>
</comment>
<proteinExistence type="predicted"/>
<sequence>MIQSTLIERNEIIKVLPVNEILLEDNSLSLFQKTLLVTDGTVTDLLRLYTHKDITVKKITQEMALSGSKESKLCENETPILRREIFLGHENENYVYANSTFIFENMSQKCQDALIETDRPIGHLWKEEKIDTYRDIIEIRIELCDSLAPFFNVEQGTRFLARTYIISNNLKILGMITEKFPISYFNQ</sequence>
<dbReference type="SUPFAM" id="SSF64288">
    <property type="entry name" value="Chorismate lyase-like"/>
    <property type="match status" value="1"/>
</dbReference>